<keyword evidence="2" id="KW-1185">Reference proteome</keyword>
<dbReference type="Pfam" id="PF11376">
    <property type="entry name" value="DUF3179"/>
    <property type="match status" value="1"/>
</dbReference>
<dbReference type="Proteomes" id="UP001597460">
    <property type="component" value="Unassembled WGS sequence"/>
</dbReference>
<protein>
    <submittedName>
        <fullName evidence="1">DUF3179 domain-containing protein</fullName>
    </submittedName>
</protein>
<dbReference type="RefSeq" id="WP_390296784.1">
    <property type="nucleotide sequence ID" value="NZ_JBHULI010000001.1"/>
</dbReference>
<evidence type="ECO:0000313" key="1">
    <source>
        <dbReference type="EMBL" id="MFD2530852.1"/>
    </source>
</evidence>
<dbReference type="InterPro" id="IPR021516">
    <property type="entry name" value="DUF3179"/>
</dbReference>
<evidence type="ECO:0000313" key="2">
    <source>
        <dbReference type="Proteomes" id="UP001597460"/>
    </source>
</evidence>
<reference evidence="2" key="1">
    <citation type="journal article" date="2019" name="Int. J. Syst. Evol. Microbiol.">
        <title>The Global Catalogue of Microorganisms (GCM) 10K type strain sequencing project: providing services to taxonomists for standard genome sequencing and annotation.</title>
        <authorList>
            <consortium name="The Broad Institute Genomics Platform"/>
            <consortium name="The Broad Institute Genome Sequencing Center for Infectious Disease"/>
            <person name="Wu L."/>
            <person name="Ma J."/>
        </authorList>
    </citation>
    <scope>NUCLEOTIDE SEQUENCE [LARGE SCALE GENOMIC DNA]</scope>
    <source>
        <strain evidence="2">KCTC 52042</strain>
    </source>
</reference>
<accession>A0ABW5JH65</accession>
<name>A0ABW5JH65_9BACT</name>
<proteinExistence type="predicted"/>
<comment type="caution">
    <text evidence="1">The sequence shown here is derived from an EMBL/GenBank/DDBJ whole genome shotgun (WGS) entry which is preliminary data.</text>
</comment>
<sequence length="362" mass="40608">MKSISFSLIIFFTLSVVSCDKVTDSDPETEFEGQDCSGGNWLIPCQQVVDGGPDQDGIPSIDRPEFSSVSETTFLEDWELVVGVKVGDVIKAYPHVILYYHEIVNDEVGGIPIALTFCPLTGSGIGWERTINGEVTEFGVSGLIHKNNLIPYDRNTGSRWSQMLNKSVNGDLKGLDISTVKVVEMTWGSWKEAFPDSEVLNTNTGFSRNYDKYLYGEDYPTNSSRILFPIYQEDERLDRKTLVHGINIGFVSKVYPISLFDSQLQVINDNFEGEKILIVGSSEMKVAVSFFRTLSDGTELEFEPVSEDLPVIAEDQEGNQWNIFGEAVSGPRKGEKLNHTGGYNAYWFAWADFFNFPEINRF</sequence>
<dbReference type="EMBL" id="JBHULI010000001">
    <property type="protein sequence ID" value="MFD2530852.1"/>
    <property type="molecule type" value="Genomic_DNA"/>
</dbReference>
<dbReference type="PROSITE" id="PS51257">
    <property type="entry name" value="PROKAR_LIPOPROTEIN"/>
    <property type="match status" value="1"/>
</dbReference>
<gene>
    <name evidence="1" type="ORF">ACFSVN_00150</name>
</gene>
<organism evidence="1 2">
    <name type="scientific">Gracilimonas halophila</name>
    <dbReference type="NCBI Taxonomy" id="1834464"/>
    <lineage>
        <taxon>Bacteria</taxon>
        <taxon>Pseudomonadati</taxon>
        <taxon>Balneolota</taxon>
        <taxon>Balneolia</taxon>
        <taxon>Balneolales</taxon>
        <taxon>Balneolaceae</taxon>
        <taxon>Gracilimonas</taxon>
    </lineage>
</organism>